<keyword evidence="1 4" id="KW-0808">Transferase</keyword>
<feature type="domain" description="Glycosyl transferase family 1" evidence="2">
    <location>
        <begin position="186"/>
        <end position="342"/>
    </location>
</feature>
<evidence type="ECO:0000313" key="5">
    <source>
        <dbReference type="Proteomes" id="UP000245489"/>
    </source>
</evidence>
<dbReference type="OrthoDB" id="9801609at2"/>
<gene>
    <name evidence="4" type="ORF">LV89_04649</name>
</gene>
<dbReference type="GO" id="GO:0009103">
    <property type="term" value="P:lipopolysaccharide biosynthetic process"/>
    <property type="evidence" value="ECO:0007669"/>
    <property type="project" value="TreeGrafter"/>
</dbReference>
<feature type="domain" description="Glycosyltransferase subfamily 4-like N-terminal" evidence="3">
    <location>
        <begin position="15"/>
        <end position="172"/>
    </location>
</feature>
<dbReference type="Gene3D" id="3.40.50.2000">
    <property type="entry name" value="Glycogen Phosphorylase B"/>
    <property type="match status" value="2"/>
</dbReference>
<dbReference type="SUPFAM" id="SSF53756">
    <property type="entry name" value="UDP-Glycosyltransferase/glycogen phosphorylase"/>
    <property type="match status" value="1"/>
</dbReference>
<dbReference type="Pfam" id="PF00534">
    <property type="entry name" value="Glycos_transf_1"/>
    <property type="match status" value="1"/>
</dbReference>
<dbReference type="InterPro" id="IPR028098">
    <property type="entry name" value="Glyco_trans_4-like_N"/>
</dbReference>
<evidence type="ECO:0000256" key="1">
    <source>
        <dbReference type="ARBA" id="ARBA00022679"/>
    </source>
</evidence>
<dbReference type="EMBL" id="QGGO01000041">
    <property type="protein sequence ID" value="PWK16897.1"/>
    <property type="molecule type" value="Genomic_DNA"/>
</dbReference>
<dbReference type="CDD" id="cd03809">
    <property type="entry name" value="GT4_MtfB-like"/>
    <property type="match status" value="1"/>
</dbReference>
<dbReference type="GO" id="GO:0016757">
    <property type="term" value="F:glycosyltransferase activity"/>
    <property type="evidence" value="ECO:0007669"/>
    <property type="project" value="InterPro"/>
</dbReference>
<reference evidence="4 5" key="1">
    <citation type="submission" date="2018-05" db="EMBL/GenBank/DDBJ databases">
        <title>Genomic Encyclopedia of Archaeal and Bacterial Type Strains, Phase II (KMG-II): from individual species to whole genera.</title>
        <authorList>
            <person name="Goeker M."/>
        </authorList>
    </citation>
    <scope>NUCLEOTIDE SEQUENCE [LARGE SCALE GENOMIC DNA]</scope>
    <source>
        <strain evidence="4 5">DSM 22214</strain>
    </source>
</reference>
<dbReference type="Proteomes" id="UP000245489">
    <property type="component" value="Unassembled WGS sequence"/>
</dbReference>
<dbReference type="Pfam" id="PF13439">
    <property type="entry name" value="Glyco_transf_4"/>
    <property type="match status" value="1"/>
</dbReference>
<protein>
    <submittedName>
        <fullName evidence="4">Glycosyltransferase involved in cell wall biosynthesis</fullName>
    </submittedName>
</protein>
<dbReference type="RefSeq" id="WP_109745294.1">
    <property type="nucleotide sequence ID" value="NZ_QGGO01000041.1"/>
</dbReference>
<sequence length="366" mass="42174">MKILYDHQAFTGQRYGGVARYFHDLMESLSDMGVDISLSIQFSNNEYLKSSSVRKPQQFRNIFGFMPTNMLVSRTNRMNSVFQLQRGHFDIFHPTFFHNYFLKHIENKPFVFTYHDCIKERFNLQHIDNSTKEQKQEILSRASKVIAVSENTKADLLEFYDIKADKIDVVHHSTSFVNHKQPHNYHLKTPEKFLLYVGARNDYKNFDGLLKAFQGVAKKNTDVKLLCAGGGNFNETEWQLITQLGLNDHVIHLNFHSDNTLFELYKRAIAFVYPSIYEGFGIPILEAFACGCPVVLSDSSCFPEVAEEAALYFEAKNQPDLTDKLLTIINDADLRKSLTDKGFTRQKDFSAEKKAKQTLAVYKSIL</sequence>
<dbReference type="PANTHER" id="PTHR46401">
    <property type="entry name" value="GLYCOSYLTRANSFERASE WBBK-RELATED"/>
    <property type="match status" value="1"/>
</dbReference>
<evidence type="ECO:0000313" key="4">
    <source>
        <dbReference type="EMBL" id="PWK16897.1"/>
    </source>
</evidence>
<accession>A0A316DF58</accession>
<organism evidence="4 5">
    <name type="scientific">Arcicella aurantiaca</name>
    <dbReference type="NCBI Taxonomy" id="591202"/>
    <lineage>
        <taxon>Bacteria</taxon>
        <taxon>Pseudomonadati</taxon>
        <taxon>Bacteroidota</taxon>
        <taxon>Cytophagia</taxon>
        <taxon>Cytophagales</taxon>
        <taxon>Flectobacillaceae</taxon>
        <taxon>Arcicella</taxon>
    </lineage>
</organism>
<dbReference type="PANTHER" id="PTHR46401:SF2">
    <property type="entry name" value="GLYCOSYLTRANSFERASE WBBK-RELATED"/>
    <property type="match status" value="1"/>
</dbReference>
<dbReference type="AlphaFoldDB" id="A0A316DF58"/>
<dbReference type="InterPro" id="IPR001296">
    <property type="entry name" value="Glyco_trans_1"/>
</dbReference>
<keyword evidence="5" id="KW-1185">Reference proteome</keyword>
<comment type="caution">
    <text evidence="4">The sequence shown here is derived from an EMBL/GenBank/DDBJ whole genome shotgun (WGS) entry which is preliminary data.</text>
</comment>
<evidence type="ECO:0000259" key="3">
    <source>
        <dbReference type="Pfam" id="PF13439"/>
    </source>
</evidence>
<proteinExistence type="predicted"/>
<evidence type="ECO:0000259" key="2">
    <source>
        <dbReference type="Pfam" id="PF00534"/>
    </source>
</evidence>
<name>A0A316DF58_9BACT</name>